<evidence type="ECO:0000313" key="2">
    <source>
        <dbReference type="Proteomes" id="UP000271590"/>
    </source>
</evidence>
<reference evidence="1 2" key="1">
    <citation type="submission" date="2018-11" db="EMBL/GenBank/DDBJ databases">
        <title>The genome of Variovorax sp T529.</title>
        <authorList>
            <person name="Gao J."/>
        </authorList>
    </citation>
    <scope>NUCLEOTIDE SEQUENCE [LARGE SCALE GENOMIC DNA]</scope>
    <source>
        <strain evidence="1 2">T529</strain>
    </source>
</reference>
<dbReference type="RefSeq" id="WP_124961947.1">
    <property type="nucleotide sequence ID" value="NZ_RQXU01000035.1"/>
</dbReference>
<dbReference type="EMBL" id="RQXU01000035">
    <property type="protein sequence ID" value="RRH80833.1"/>
    <property type="molecule type" value="Genomic_DNA"/>
</dbReference>
<sequence length="84" mass="9383">MPYKVFVDDNYAFMDESKRHPAGVFESHQAAVSAAEAIVDEFLLSTYRPGMKSDELFAAYRGYGEEPFILATEPDAAVWPDVFG</sequence>
<accession>A0A3P3E2X4</accession>
<name>A0A3P3E2X4_9BURK</name>
<gene>
    <name evidence="1" type="ORF">EH244_30070</name>
</gene>
<proteinExistence type="predicted"/>
<organism evidence="1 2">
    <name type="scientific">Variovorax beijingensis</name>
    <dbReference type="NCBI Taxonomy" id="2496117"/>
    <lineage>
        <taxon>Bacteria</taxon>
        <taxon>Pseudomonadati</taxon>
        <taxon>Pseudomonadota</taxon>
        <taxon>Betaproteobacteria</taxon>
        <taxon>Burkholderiales</taxon>
        <taxon>Comamonadaceae</taxon>
        <taxon>Variovorax</taxon>
    </lineage>
</organism>
<dbReference type="AlphaFoldDB" id="A0A3P3E2X4"/>
<dbReference type="Proteomes" id="UP000271590">
    <property type="component" value="Unassembled WGS sequence"/>
</dbReference>
<evidence type="ECO:0000313" key="1">
    <source>
        <dbReference type="EMBL" id="RRH80833.1"/>
    </source>
</evidence>
<protein>
    <submittedName>
        <fullName evidence="1">Uncharacterized protein</fullName>
    </submittedName>
</protein>
<comment type="caution">
    <text evidence="1">The sequence shown here is derived from an EMBL/GenBank/DDBJ whole genome shotgun (WGS) entry which is preliminary data.</text>
</comment>